<dbReference type="Proteomes" id="UP000249046">
    <property type="component" value="Unassembled WGS sequence"/>
</dbReference>
<protein>
    <recommendedName>
        <fullName evidence="4">YHS domain-containing protein</fullName>
    </recommendedName>
</protein>
<reference evidence="2 3" key="1">
    <citation type="submission" date="2017-08" db="EMBL/GenBank/DDBJ databases">
        <title>Infants hospitalized years apart are colonized by the same room-sourced microbial strains.</title>
        <authorList>
            <person name="Brooks B."/>
            <person name="Olm M.R."/>
            <person name="Firek B.A."/>
            <person name="Baker R."/>
            <person name="Thomas B.C."/>
            <person name="Morowitz M.J."/>
            <person name="Banfield J.F."/>
        </authorList>
    </citation>
    <scope>NUCLEOTIDE SEQUENCE [LARGE SCALE GENOMIC DNA]</scope>
    <source>
        <strain evidence="2">S2_005_003_R2_42</strain>
    </source>
</reference>
<dbReference type="EMBL" id="QFPO01000004">
    <property type="protein sequence ID" value="PZQ17303.1"/>
    <property type="molecule type" value="Genomic_DNA"/>
</dbReference>
<keyword evidence="1" id="KW-0732">Signal</keyword>
<evidence type="ECO:0000313" key="2">
    <source>
        <dbReference type="EMBL" id="PZQ17303.1"/>
    </source>
</evidence>
<accession>A0A2W5MI88</accession>
<comment type="caution">
    <text evidence="2">The sequence shown here is derived from an EMBL/GenBank/DDBJ whole genome shotgun (WGS) entry which is preliminary data.</text>
</comment>
<evidence type="ECO:0000256" key="1">
    <source>
        <dbReference type="SAM" id="SignalP"/>
    </source>
</evidence>
<proteinExistence type="predicted"/>
<evidence type="ECO:0008006" key="4">
    <source>
        <dbReference type="Google" id="ProtNLM"/>
    </source>
</evidence>
<dbReference type="AlphaFoldDB" id="A0A2W5MI88"/>
<organism evidence="2 3">
    <name type="scientific">Rhodanobacter denitrificans</name>
    <dbReference type="NCBI Taxonomy" id="666685"/>
    <lineage>
        <taxon>Bacteria</taxon>
        <taxon>Pseudomonadati</taxon>
        <taxon>Pseudomonadota</taxon>
        <taxon>Gammaproteobacteria</taxon>
        <taxon>Lysobacterales</taxon>
        <taxon>Rhodanobacteraceae</taxon>
        <taxon>Rhodanobacter</taxon>
    </lineage>
</organism>
<sequence length="132" mass="14318">MKTWLVLAVAWPLMIAGTAGADASEATAAQRPGQAGAVRAHAGGIWKAAVPAKTMDAEFDRYDVYGLAVGARIQADCSLNWVDPDDGRRYCFASGTSLVYFLDRPKTHLAQARGYWRRLQAAGDEGMFERVP</sequence>
<feature type="signal peptide" evidence="1">
    <location>
        <begin position="1"/>
        <end position="21"/>
    </location>
</feature>
<feature type="chain" id="PRO_5015909570" description="YHS domain-containing protein" evidence="1">
    <location>
        <begin position="22"/>
        <end position="132"/>
    </location>
</feature>
<evidence type="ECO:0000313" key="3">
    <source>
        <dbReference type="Proteomes" id="UP000249046"/>
    </source>
</evidence>
<name>A0A2W5MI88_9GAMM</name>
<gene>
    <name evidence="2" type="ORF">DI564_05680</name>
</gene>